<evidence type="ECO:0000256" key="1">
    <source>
        <dbReference type="SAM" id="Phobius"/>
    </source>
</evidence>
<organism evidence="2 3">
    <name type="scientific">Tetrahymena thermophila (strain SB210)</name>
    <dbReference type="NCBI Taxonomy" id="312017"/>
    <lineage>
        <taxon>Eukaryota</taxon>
        <taxon>Sar</taxon>
        <taxon>Alveolata</taxon>
        <taxon>Ciliophora</taxon>
        <taxon>Intramacronucleata</taxon>
        <taxon>Oligohymenophorea</taxon>
        <taxon>Hymenostomatida</taxon>
        <taxon>Tetrahymenina</taxon>
        <taxon>Tetrahymenidae</taxon>
        <taxon>Tetrahymena</taxon>
    </lineage>
</organism>
<keyword evidence="1" id="KW-0472">Membrane</keyword>
<keyword evidence="1" id="KW-1133">Transmembrane helix</keyword>
<sequence length="272" mass="33008">MEISTALSLYNSFCYIFYILHRRVVEKYFYIKIMKKYGLKLSNMELVFLLQQYSMINQTICLKLVQLIIRLVRYQKYTMKMILNYLLDRLQLLITSMTLNNKVILRNIKIRYSNKAYQLLMKEKNIIQKIQLQIFLSNILFIQRQIKLKKGKIKILLNNKQVKNLIYSKNIAIKKKQLQMEFIKKTMKKRKSFFRQKLLFTKIKLIMIVALSLMKNQITKKLRVQNLSKSILRKIFFRFAQALVFIYFFIFVNSKKIFFTIVHNILIQQYQT</sequence>
<gene>
    <name evidence="2" type="ORF">TTHERM_000233089</name>
</gene>
<dbReference type="Proteomes" id="UP000009168">
    <property type="component" value="Unassembled WGS sequence"/>
</dbReference>
<dbReference type="GeneID" id="24437934"/>
<dbReference type="EMBL" id="GG662718">
    <property type="protein sequence ID" value="EWS74760.1"/>
    <property type="molecule type" value="Genomic_DNA"/>
</dbReference>
<accession>W7X5W8</accession>
<evidence type="ECO:0000313" key="3">
    <source>
        <dbReference type="Proteomes" id="UP000009168"/>
    </source>
</evidence>
<keyword evidence="3" id="KW-1185">Reference proteome</keyword>
<keyword evidence="1 2" id="KW-0812">Transmembrane</keyword>
<proteinExistence type="predicted"/>
<feature type="transmembrane region" description="Helical" evidence="1">
    <location>
        <begin position="198"/>
        <end position="215"/>
    </location>
</feature>
<dbReference type="InParanoid" id="W7X5W8"/>
<protein>
    <submittedName>
        <fullName evidence="2">Transmembrane protein, putative</fullName>
    </submittedName>
</protein>
<dbReference type="RefSeq" id="XP_012652761.1">
    <property type="nucleotide sequence ID" value="XM_012797307.1"/>
</dbReference>
<feature type="transmembrane region" description="Helical" evidence="1">
    <location>
        <begin position="235"/>
        <end position="252"/>
    </location>
</feature>
<name>W7X5W8_TETTS</name>
<reference evidence="3" key="1">
    <citation type="journal article" date="2006" name="PLoS Biol.">
        <title>Macronuclear genome sequence of the ciliate Tetrahymena thermophila, a model eukaryote.</title>
        <authorList>
            <person name="Eisen J.A."/>
            <person name="Coyne R.S."/>
            <person name="Wu M."/>
            <person name="Wu D."/>
            <person name="Thiagarajan M."/>
            <person name="Wortman J.R."/>
            <person name="Badger J.H."/>
            <person name="Ren Q."/>
            <person name="Amedeo P."/>
            <person name="Jones K.M."/>
            <person name="Tallon L.J."/>
            <person name="Delcher A.L."/>
            <person name="Salzberg S.L."/>
            <person name="Silva J.C."/>
            <person name="Haas B.J."/>
            <person name="Majoros W.H."/>
            <person name="Farzad M."/>
            <person name="Carlton J.M."/>
            <person name="Smith R.K. Jr."/>
            <person name="Garg J."/>
            <person name="Pearlman R.E."/>
            <person name="Karrer K.M."/>
            <person name="Sun L."/>
            <person name="Manning G."/>
            <person name="Elde N.C."/>
            <person name="Turkewitz A.P."/>
            <person name="Asai D.J."/>
            <person name="Wilkes D.E."/>
            <person name="Wang Y."/>
            <person name="Cai H."/>
            <person name="Collins K."/>
            <person name="Stewart B.A."/>
            <person name="Lee S.R."/>
            <person name="Wilamowska K."/>
            <person name="Weinberg Z."/>
            <person name="Ruzzo W.L."/>
            <person name="Wloga D."/>
            <person name="Gaertig J."/>
            <person name="Frankel J."/>
            <person name="Tsao C.-C."/>
            <person name="Gorovsky M.A."/>
            <person name="Keeling P.J."/>
            <person name="Waller R.F."/>
            <person name="Patron N.J."/>
            <person name="Cherry J.M."/>
            <person name="Stover N.A."/>
            <person name="Krieger C.J."/>
            <person name="del Toro C."/>
            <person name="Ryder H.F."/>
            <person name="Williamson S.C."/>
            <person name="Barbeau R.A."/>
            <person name="Hamilton E.P."/>
            <person name="Orias E."/>
        </authorList>
    </citation>
    <scope>NUCLEOTIDE SEQUENCE [LARGE SCALE GENOMIC DNA]</scope>
    <source>
        <strain evidence="3">SB210</strain>
    </source>
</reference>
<evidence type="ECO:0000313" key="2">
    <source>
        <dbReference type="EMBL" id="EWS74760.1"/>
    </source>
</evidence>
<dbReference type="FunCoup" id="W7X5W8">
    <property type="interactions" value="27"/>
</dbReference>
<dbReference type="AlphaFoldDB" id="W7X5W8"/>
<dbReference type="KEGG" id="tet:TTHERM_000233089"/>